<dbReference type="InterPro" id="IPR050621">
    <property type="entry name" value="Tudor_domain_containing"/>
</dbReference>
<dbReference type="STRING" id="568069.A0A1J1HIK0"/>
<dbReference type="OrthoDB" id="10034606at2759"/>
<dbReference type="CDD" id="cd20379">
    <property type="entry name" value="Tudor_dTUD-like"/>
    <property type="match status" value="1"/>
</dbReference>
<dbReference type="EMBL" id="CVRI01000006">
    <property type="protein sequence ID" value="CRK87837.1"/>
    <property type="molecule type" value="Genomic_DNA"/>
</dbReference>
<organism evidence="2 3">
    <name type="scientific">Clunio marinus</name>
    <dbReference type="NCBI Taxonomy" id="568069"/>
    <lineage>
        <taxon>Eukaryota</taxon>
        <taxon>Metazoa</taxon>
        <taxon>Ecdysozoa</taxon>
        <taxon>Arthropoda</taxon>
        <taxon>Hexapoda</taxon>
        <taxon>Insecta</taxon>
        <taxon>Pterygota</taxon>
        <taxon>Neoptera</taxon>
        <taxon>Endopterygota</taxon>
        <taxon>Diptera</taxon>
        <taxon>Nematocera</taxon>
        <taxon>Chironomoidea</taxon>
        <taxon>Chironomidae</taxon>
        <taxon>Clunio</taxon>
    </lineage>
</organism>
<dbReference type="InterPro" id="IPR035437">
    <property type="entry name" value="SNase_OB-fold_sf"/>
</dbReference>
<evidence type="ECO:0000259" key="1">
    <source>
        <dbReference type="SMART" id="SM00333"/>
    </source>
</evidence>
<keyword evidence="3" id="KW-1185">Reference proteome</keyword>
<sequence>MERTPSDEALTETIKTLIISRKCPMTIAQVKHDYEELEGKNIPELKIKSLMRFSSTFHMIKPENGEERFDIRYDARARMMRGQKPIKKFNPAMMKSPAVPRTRYTITVNNNNAYQKNLNGNGSMDVRQKLLRNPQPMPKLTMPLSERLKRRGELSPEDIEAANVVKVPDTWFMTAGGSYEKLLNYCQNNNFDPPELKFLDNPLAKGSFKCQVMINGVVYTSYKDFFQSQQEAQEACCKIAVQELKREEELSQNPLDISNDHEIMKKIWQMIRSSIGGVFIKHVANLYIDTYKLSLPENWHEMSLQYEGNLFSFETNAFNEPIIFAKPEADTQNESTKTISTNQKIAKLEFPWNEKLWNVFVTSAFSTNDICGRLIGEKYSDALDKLLTDIEIAMMSHKERPKEIKLSHIYLTAIAECYHRIKVVEINERQAYCICIDNGDYEWISFDDIYSCNSEFLTVAPQAFKLSLFGLEEFEKDPNVSQQPLFQPLVFKSLVGEIMTEKNVWDKSSTSSSSAIPMILYDTSTDEDINLNETLMNTILRSIPIPTLHQKESNQVIVTSIGDDAIYCQLVKSSIYIQQLISDIPKNDLKKHRGFYLDKADKKKIYLVSDVKGKNWFRARLERFSDDQDQLMYYIDHGYKATVKIENIYRLDKLSIVLFSYPPQVLKFGLFNVQITSDVKKRLMALLPSRRQALVKVVTMGNGGLPLVHLFTYICHQDETIMIKINDQFATSLGTELHSFSPNDPLIKLEQRRLKNNGEFIKIHVILVSSPQNFVIQLQDDIVELNNILNEMQLFCNGSDKFKSLEDIKKGECYAVYDEDTRKWVRASAENVINADFIHCLCFDSGNFKTLSLDKMRTLPNQFRKMPKLALKAKLFGVKPKHKDFTPDDAIHFKVMTENKTFPAVIKNITSDRFDQELYEIVLFGKDEKIHETLVKENRALPI</sequence>
<feature type="domain" description="Tudor" evidence="1">
    <location>
        <begin position="603"/>
        <end position="656"/>
    </location>
</feature>
<name>A0A1J1HIK0_9DIPT</name>
<evidence type="ECO:0000313" key="3">
    <source>
        <dbReference type="Proteomes" id="UP000183832"/>
    </source>
</evidence>
<reference evidence="2 3" key="1">
    <citation type="submission" date="2015-04" db="EMBL/GenBank/DDBJ databases">
        <authorList>
            <person name="Syromyatnikov M.Y."/>
            <person name="Popov V.N."/>
        </authorList>
    </citation>
    <scope>NUCLEOTIDE SEQUENCE [LARGE SCALE GENOMIC DNA]</scope>
</reference>
<dbReference type="Pfam" id="PF00567">
    <property type="entry name" value="TUDOR"/>
    <property type="match status" value="3"/>
</dbReference>
<dbReference type="InterPro" id="IPR002999">
    <property type="entry name" value="Tudor"/>
</dbReference>
<dbReference type="Proteomes" id="UP000183832">
    <property type="component" value="Unassembled WGS sequence"/>
</dbReference>
<feature type="domain" description="Tudor" evidence="1">
    <location>
        <begin position="806"/>
        <end position="864"/>
    </location>
</feature>
<gene>
    <name evidence="2" type="ORF">CLUMA_CG001625</name>
</gene>
<dbReference type="SUPFAM" id="SSF54768">
    <property type="entry name" value="dsRNA-binding domain-like"/>
    <property type="match status" value="1"/>
</dbReference>
<dbReference type="CDD" id="cd00048">
    <property type="entry name" value="DSRM_SF"/>
    <property type="match status" value="1"/>
</dbReference>
<dbReference type="Gene3D" id="2.40.50.90">
    <property type="match status" value="2"/>
</dbReference>
<feature type="domain" description="Tudor" evidence="1">
    <location>
        <begin position="402"/>
        <end position="457"/>
    </location>
</feature>
<protein>
    <submittedName>
        <fullName evidence="2">CLUMA_CG001625, isoform A</fullName>
    </submittedName>
</protein>
<dbReference type="PANTHER" id="PTHR22948">
    <property type="entry name" value="TUDOR DOMAIN CONTAINING PROTEIN"/>
    <property type="match status" value="1"/>
</dbReference>
<accession>A0A1J1HIK0</accession>
<evidence type="ECO:0000313" key="2">
    <source>
        <dbReference type="EMBL" id="CRK87837.1"/>
    </source>
</evidence>
<dbReference type="PANTHER" id="PTHR22948:SF77">
    <property type="entry name" value="SERINE_THREONINE-PROTEIN KINASE 31-LIKE ISOFORM X1"/>
    <property type="match status" value="1"/>
</dbReference>
<dbReference type="SUPFAM" id="SSF63748">
    <property type="entry name" value="Tudor/PWWP/MBT"/>
    <property type="match status" value="3"/>
</dbReference>
<dbReference type="SMART" id="SM00333">
    <property type="entry name" value="TUDOR"/>
    <property type="match status" value="3"/>
</dbReference>
<dbReference type="GO" id="GO:0005737">
    <property type="term" value="C:cytoplasm"/>
    <property type="evidence" value="ECO:0007669"/>
    <property type="project" value="UniProtKB-ARBA"/>
</dbReference>
<proteinExistence type="predicted"/>
<dbReference type="Gene3D" id="2.30.30.140">
    <property type="match status" value="3"/>
</dbReference>
<dbReference type="Gene3D" id="3.30.160.20">
    <property type="match status" value="1"/>
</dbReference>
<dbReference type="AlphaFoldDB" id="A0A1J1HIK0"/>